<feature type="chain" id="PRO_5032795536" evidence="1">
    <location>
        <begin position="29"/>
        <end position="687"/>
    </location>
</feature>
<dbReference type="PANTHER" id="PTHR30289:SF1">
    <property type="entry name" value="PEBP (PHOSPHATIDYLETHANOLAMINE-BINDING PROTEIN) FAMILY PROTEIN"/>
    <property type="match status" value="1"/>
</dbReference>
<protein>
    <submittedName>
        <fullName evidence="3">YHYH protein</fullName>
    </submittedName>
</protein>
<dbReference type="SUPFAM" id="SSF49777">
    <property type="entry name" value="PEBP-like"/>
    <property type="match status" value="1"/>
</dbReference>
<reference evidence="3 4" key="1">
    <citation type="submission" date="2020-08" db="EMBL/GenBank/DDBJ databases">
        <title>Oceanospirillum sp. nov. isolated from marine sediment.</title>
        <authorList>
            <person name="Ji X."/>
        </authorList>
    </citation>
    <scope>NUCLEOTIDE SEQUENCE [LARGE SCALE GENOMIC DNA]</scope>
    <source>
        <strain evidence="3 4">D5</strain>
    </source>
</reference>
<dbReference type="InterPro" id="IPR025924">
    <property type="entry name" value="YHYH_dom"/>
</dbReference>
<feature type="domain" description="YHYH" evidence="2">
    <location>
        <begin position="406"/>
        <end position="578"/>
    </location>
</feature>
<proteinExistence type="predicted"/>
<name>A0A839IPK6_9GAMM</name>
<keyword evidence="4" id="KW-1185">Reference proteome</keyword>
<evidence type="ECO:0000259" key="2">
    <source>
        <dbReference type="Pfam" id="PF14240"/>
    </source>
</evidence>
<dbReference type="Gene3D" id="3.90.280.10">
    <property type="entry name" value="PEBP-like"/>
    <property type="match status" value="1"/>
</dbReference>
<dbReference type="RefSeq" id="WP_182807957.1">
    <property type="nucleotide sequence ID" value="NZ_JACJFM010000005.1"/>
</dbReference>
<sequence>MPMPLITRTITPLFAACILSLAVNQAIADNDTTLVQRGVIGKGAGDDLYVLSPHLIDSNSTITITDTQGSNTIQLTAGLEVTSSKVAADSLQLTLSHGTVITVLGAGNMEYIVGGDPLTGQSGNSFSYDSFVTGILSTSVPSSGISDGGSATLNADGSAETTPPINDTATNTITLTSPALKSQSILPLSATCDGADNGRMIPLQWGGLPTGTQSLAITMHHFPNPNDTDLSGAHSYLVLYDIQASETDMDEAETNIGVLGINSVNDQQSYSAPCSKGTGDNDYIITLHALSVAPGGLGINGSTTDLQTFFTAASASTLATKELTVSRSRYNPENDDHVPTSIPATCEEKQASLSDYNHLISTSCTDSEMIITSATSLPERSELNDDKENVGIQSWIGRVPLRDDVSWAVPMNPVYLSEPVSNINIHHPIGIAADGVPILHYAKESEPDEIAQLGQDYSDRDTVLLGEIDQCGAHAGNGEDYHYHMAPVCMMDTHNPSEPIAWMFDGIPLYFGTGGGIMTTNGTHYGGGRYSDLNYLPQAIKNGSAFLDECNAYDLHGDGSEYVYYTTTNAPYTIGCYRAQASQSGSIDGPRHFQGGNRLDDFTFGTEVTLTDYDTMSFDNKQWQFVTAEPKPENKNIPQDNTAQLIYRLLEEGEDGYQAGLDCYTFRYRIDATQTDGSGDTVTTHCR</sequence>
<evidence type="ECO:0000256" key="1">
    <source>
        <dbReference type="SAM" id="SignalP"/>
    </source>
</evidence>
<dbReference type="Pfam" id="PF14240">
    <property type="entry name" value="YHYH"/>
    <property type="match status" value="1"/>
</dbReference>
<feature type="signal peptide" evidence="1">
    <location>
        <begin position="1"/>
        <end position="28"/>
    </location>
</feature>
<dbReference type="InterPro" id="IPR008914">
    <property type="entry name" value="PEBP"/>
</dbReference>
<dbReference type="InterPro" id="IPR036610">
    <property type="entry name" value="PEBP-like_sf"/>
</dbReference>
<evidence type="ECO:0000313" key="4">
    <source>
        <dbReference type="Proteomes" id="UP000565262"/>
    </source>
</evidence>
<gene>
    <name evidence="3" type="ORF">H4O21_06105</name>
</gene>
<dbReference type="Proteomes" id="UP000565262">
    <property type="component" value="Unassembled WGS sequence"/>
</dbReference>
<dbReference type="EMBL" id="JACJFM010000005">
    <property type="protein sequence ID" value="MBB1486176.1"/>
    <property type="molecule type" value="Genomic_DNA"/>
</dbReference>
<keyword evidence="1" id="KW-0732">Signal</keyword>
<accession>A0A839IPK6</accession>
<dbReference type="PANTHER" id="PTHR30289">
    <property type="entry name" value="UNCHARACTERIZED PROTEIN YBCL-RELATED"/>
    <property type="match status" value="1"/>
</dbReference>
<dbReference type="AlphaFoldDB" id="A0A839IPK6"/>
<comment type="caution">
    <text evidence="3">The sequence shown here is derived from an EMBL/GenBank/DDBJ whole genome shotgun (WGS) entry which is preliminary data.</text>
</comment>
<organism evidence="3 4">
    <name type="scientific">Oceanospirillum sediminis</name>
    <dbReference type="NCBI Taxonomy" id="2760088"/>
    <lineage>
        <taxon>Bacteria</taxon>
        <taxon>Pseudomonadati</taxon>
        <taxon>Pseudomonadota</taxon>
        <taxon>Gammaproteobacteria</taxon>
        <taxon>Oceanospirillales</taxon>
        <taxon>Oceanospirillaceae</taxon>
        <taxon>Oceanospirillum</taxon>
    </lineage>
</organism>
<evidence type="ECO:0000313" key="3">
    <source>
        <dbReference type="EMBL" id="MBB1486176.1"/>
    </source>
</evidence>
<dbReference type="Pfam" id="PF01161">
    <property type="entry name" value="PBP"/>
    <property type="match status" value="1"/>
</dbReference>